<dbReference type="InterPro" id="IPR019650">
    <property type="entry name" value="DUF2513"/>
</dbReference>
<sequence>MKRDLNLLERMLLTAGESGGKLNKLDGVEQDLFSFHAKLLEDISLVEVSKNDFPNTTIVRLTFKGHDVLEDIQSKDFINWSNLVGCSCC</sequence>
<reference evidence="1" key="1">
    <citation type="submission" date="2020-12" db="EMBL/GenBank/DDBJ databases">
        <title>Enhanced detection system for hospital associated transmission using whole genome sequencing surveillance.</title>
        <authorList>
            <person name="Harrison L.H."/>
            <person name="Van Tyne D."/>
            <person name="Marsh J.W."/>
            <person name="Griffith M.P."/>
            <person name="Snyder D.J."/>
            <person name="Cooper V.S."/>
            <person name="Mustapha M."/>
        </authorList>
    </citation>
    <scope>NUCLEOTIDE SEQUENCE</scope>
    <source>
        <strain evidence="1">PSB00042</strain>
    </source>
</reference>
<organism evidence="1 2">
    <name type="scientific">Pseudomonas putida</name>
    <name type="common">Arthrobacter siderocapsulatus</name>
    <dbReference type="NCBI Taxonomy" id="303"/>
    <lineage>
        <taxon>Bacteria</taxon>
        <taxon>Pseudomonadati</taxon>
        <taxon>Pseudomonadota</taxon>
        <taxon>Gammaproteobacteria</taxon>
        <taxon>Pseudomonadales</taxon>
        <taxon>Pseudomonadaceae</taxon>
        <taxon>Pseudomonas</taxon>
    </lineage>
</organism>
<comment type="caution">
    <text evidence="1">The sequence shown here is derived from an EMBL/GenBank/DDBJ whole genome shotgun (WGS) entry which is preliminary data.</text>
</comment>
<gene>
    <name evidence="1" type="ORF">JEU22_18295</name>
</gene>
<dbReference type="Proteomes" id="UP000637061">
    <property type="component" value="Unassembled WGS sequence"/>
</dbReference>
<dbReference type="Pfam" id="PF10711">
    <property type="entry name" value="DUF2513"/>
    <property type="match status" value="1"/>
</dbReference>
<name>A0A8I1JKQ2_PSEPU</name>
<dbReference type="RefSeq" id="WP_198747788.1">
    <property type="nucleotide sequence ID" value="NZ_JAEHTE010000023.1"/>
</dbReference>
<protein>
    <submittedName>
        <fullName evidence="1">DUF2513 domain-containing protein</fullName>
    </submittedName>
</protein>
<proteinExistence type="predicted"/>
<dbReference type="EMBL" id="JAEHTE010000023">
    <property type="protein sequence ID" value="MBI6885861.1"/>
    <property type="molecule type" value="Genomic_DNA"/>
</dbReference>
<evidence type="ECO:0000313" key="2">
    <source>
        <dbReference type="Proteomes" id="UP000637061"/>
    </source>
</evidence>
<accession>A0A8I1JKQ2</accession>
<evidence type="ECO:0000313" key="1">
    <source>
        <dbReference type="EMBL" id="MBI6885861.1"/>
    </source>
</evidence>
<dbReference type="AlphaFoldDB" id="A0A8I1JKQ2"/>